<protein>
    <submittedName>
        <fullName evidence="1">Uncharacterized protein</fullName>
    </submittedName>
</protein>
<comment type="caution">
    <text evidence="1">The sequence shown here is derived from an EMBL/GenBank/DDBJ whole genome shotgun (WGS) entry which is preliminary data.</text>
</comment>
<dbReference type="EMBL" id="JAUSTW010000009">
    <property type="protein sequence ID" value="MDQ0201501.1"/>
    <property type="molecule type" value="Genomic_DNA"/>
</dbReference>
<dbReference type="Proteomes" id="UP001224122">
    <property type="component" value="Unassembled WGS sequence"/>
</dbReference>
<sequence length="115" mass="13236">MKIHALLRNLFHFVSKQRSIDGICDRHFAAILNGLTYGPYPLLECDRPLPNYQNQAPVSKVSLTSIGLDVLYNQQDYLEIEERDWWLGEVFLKIINGTEMAIGFYNGKREPGHRG</sequence>
<evidence type="ECO:0000313" key="2">
    <source>
        <dbReference type="Proteomes" id="UP001224122"/>
    </source>
</evidence>
<evidence type="ECO:0000313" key="1">
    <source>
        <dbReference type="EMBL" id="MDQ0201501.1"/>
    </source>
</evidence>
<reference evidence="1 2" key="1">
    <citation type="submission" date="2023-07" db="EMBL/GenBank/DDBJ databases">
        <title>Genomic Encyclopedia of Type Strains, Phase IV (KMG-IV): sequencing the most valuable type-strain genomes for metagenomic binning, comparative biology and taxonomic classification.</title>
        <authorList>
            <person name="Goeker M."/>
        </authorList>
    </citation>
    <scope>NUCLEOTIDE SEQUENCE [LARGE SCALE GENOMIC DNA]</scope>
    <source>
        <strain evidence="1 2">DSM 27594</strain>
    </source>
</reference>
<gene>
    <name evidence="1" type="ORF">J2S10_004707</name>
</gene>
<proteinExistence type="predicted"/>
<dbReference type="RefSeq" id="WP_307412832.1">
    <property type="nucleotide sequence ID" value="NZ_JAUSTW010000009.1"/>
</dbReference>
<keyword evidence="2" id="KW-1185">Reference proteome</keyword>
<accession>A0ABT9Y0Z6</accession>
<name>A0ABT9Y0Z6_9BACI</name>
<organism evidence="1 2">
    <name type="scientific">Neobacillus ginsengisoli</name>
    <dbReference type="NCBI Taxonomy" id="904295"/>
    <lineage>
        <taxon>Bacteria</taxon>
        <taxon>Bacillati</taxon>
        <taxon>Bacillota</taxon>
        <taxon>Bacilli</taxon>
        <taxon>Bacillales</taxon>
        <taxon>Bacillaceae</taxon>
        <taxon>Neobacillus</taxon>
    </lineage>
</organism>